<keyword evidence="1" id="KW-0175">Coiled coil</keyword>
<protein>
    <recommendedName>
        <fullName evidence="5">Serologically defined colon cancer antigen 8</fullName>
    </recommendedName>
</protein>
<feature type="region of interest" description="Disordered" evidence="2">
    <location>
        <begin position="155"/>
        <end position="210"/>
    </location>
</feature>
<accession>A0ABN8PCJ2</accession>
<evidence type="ECO:0000313" key="4">
    <source>
        <dbReference type="Proteomes" id="UP001159405"/>
    </source>
</evidence>
<proteinExistence type="predicted"/>
<dbReference type="Pfam" id="PF15964">
    <property type="entry name" value="CCCAP"/>
    <property type="match status" value="1"/>
</dbReference>
<evidence type="ECO:0000256" key="2">
    <source>
        <dbReference type="SAM" id="MobiDB-lite"/>
    </source>
</evidence>
<dbReference type="PANTHER" id="PTHR34343">
    <property type="entry name" value="SEROLOGICALLY DEFINED COLON CANCER ANTIGEN 8"/>
    <property type="match status" value="1"/>
</dbReference>
<dbReference type="PANTHER" id="PTHR34343:SF1">
    <property type="entry name" value="SEROLOGICALLY DEFINED COLON CANCER ANTIGEN 8"/>
    <property type="match status" value="1"/>
</dbReference>
<gene>
    <name evidence="3" type="ORF">PLOB_00041460</name>
</gene>
<feature type="coiled-coil region" evidence="1">
    <location>
        <begin position="352"/>
        <end position="447"/>
    </location>
</feature>
<feature type="compositionally biased region" description="Basic and acidic residues" evidence="2">
    <location>
        <begin position="158"/>
        <end position="178"/>
    </location>
</feature>
<feature type="coiled-coil region" evidence="1">
    <location>
        <begin position="473"/>
        <end position="702"/>
    </location>
</feature>
<keyword evidence="4" id="KW-1185">Reference proteome</keyword>
<feature type="coiled-coil region" evidence="1">
    <location>
        <begin position="226"/>
        <end position="278"/>
    </location>
</feature>
<sequence length="733" mass="84142">MYDVDEPISDYQKVVREQASQSLGPVRYALHSPIKSPGSKSTFHRGDNYSSAVTRLKTLLQQYDDAVKTGSPRNPAHSFVNPGIASNAPGSYIPSTSEVTQLLDNQFAVLQHLEGQVEFYKDALESLKQRTELVVRENETLFDQLKTQAVTQVLATEKQSKPEETSNDQTPRDSKEKDDSDTEGDDDDNGRIVHHLGGHGATPDEHWKGREKGQTLFMSVNERRFVNQLEEEVDKIRKLHEAKTKHLETLLYSTRDELEDSQRQVLELETKLRAYTVMEEQRNQPVLCVKCGHQAALLSSSHSDAAMETINKLTRERDDLMNTLTGQKAVLAEVRQREFEAYNQVKNSCHMVEQAQLEKAEAIIHVQQLKDDLQKERDRHDQYIKSTSEKMEKERENVRQACLVEANKLSKQLEQSIEARSALKNQLERLTREKVDVATELEQAKSQIMTHASEIAQAGDNMQKELEQTRMKFSLASQEITSLKAAAQQAQREKEQERTRLKSEMDTLRRRLQEAEKGWMESKEDCIRFTERLNLAEREAKSAMTAKEKLEKIGAEKVEKLTKQNMEREQQLTALLKETETRHTQCRTELQQMLEAEIKVCNKLKEECKKLTQQLQDSSEKARSRLQEASQECTEMKKKLQECMAQRRDLAEQNAKKDKLIKESDENARKQVDQMCQLLATRNNLMKERKILCQEVEFLRKQLIPKTPSLALTPVDSASNASVEDDGAEEKES</sequence>
<comment type="caution">
    <text evidence="3">The sequence shown here is derived from an EMBL/GenBank/DDBJ whole genome shotgun (WGS) entry which is preliminary data.</text>
</comment>
<reference evidence="3 4" key="1">
    <citation type="submission" date="2022-05" db="EMBL/GenBank/DDBJ databases">
        <authorList>
            <consortium name="Genoscope - CEA"/>
            <person name="William W."/>
        </authorList>
    </citation>
    <scope>NUCLEOTIDE SEQUENCE [LARGE SCALE GENOMIC DNA]</scope>
</reference>
<dbReference type="InterPro" id="IPR031887">
    <property type="entry name" value="SDCCAG8"/>
</dbReference>
<feature type="compositionally biased region" description="Acidic residues" evidence="2">
    <location>
        <begin position="723"/>
        <end position="733"/>
    </location>
</feature>
<feature type="compositionally biased region" description="Acidic residues" evidence="2">
    <location>
        <begin position="179"/>
        <end position="188"/>
    </location>
</feature>
<evidence type="ECO:0000256" key="1">
    <source>
        <dbReference type="SAM" id="Coils"/>
    </source>
</evidence>
<evidence type="ECO:0000313" key="3">
    <source>
        <dbReference type="EMBL" id="CAH3140954.1"/>
    </source>
</evidence>
<evidence type="ECO:0008006" key="5">
    <source>
        <dbReference type="Google" id="ProtNLM"/>
    </source>
</evidence>
<dbReference type="Proteomes" id="UP001159405">
    <property type="component" value="Unassembled WGS sequence"/>
</dbReference>
<dbReference type="EMBL" id="CALNXK010000065">
    <property type="protein sequence ID" value="CAH3140954.1"/>
    <property type="molecule type" value="Genomic_DNA"/>
</dbReference>
<name>A0ABN8PCJ2_9CNID</name>
<feature type="region of interest" description="Disordered" evidence="2">
    <location>
        <begin position="707"/>
        <end position="733"/>
    </location>
</feature>
<organism evidence="3 4">
    <name type="scientific">Porites lobata</name>
    <dbReference type="NCBI Taxonomy" id="104759"/>
    <lineage>
        <taxon>Eukaryota</taxon>
        <taxon>Metazoa</taxon>
        <taxon>Cnidaria</taxon>
        <taxon>Anthozoa</taxon>
        <taxon>Hexacorallia</taxon>
        <taxon>Scleractinia</taxon>
        <taxon>Fungiina</taxon>
        <taxon>Poritidae</taxon>
        <taxon>Porites</taxon>
    </lineage>
</organism>